<keyword evidence="4" id="KW-1185">Reference proteome</keyword>
<evidence type="ECO:0000313" key="3">
    <source>
        <dbReference type="EMBL" id="NFV79364.1"/>
    </source>
</evidence>
<dbReference type="PROSITE" id="PS00018">
    <property type="entry name" value="EF_HAND_1"/>
    <property type="match status" value="1"/>
</dbReference>
<dbReference type="Pfam" id="PF13424">
    <property type="entry name" value="TPR_12"/>
    <property type="match status" value="3"/>
</dbReference>
<dbReference type="Pfam" id="PF12770">
    <property type="entry name" value="CHAT"/>
    <property type="match status" value="1"/>
</dbReference>
<organism evidence="3 4">
    <name type="scientific">Magnetospirillum aberrantis SpK</name>
    <dbReference type="NCBI Taxonomy" id="908842"/>
    <lineage>
        <taxon>Bacteria</taxon>
        <taxon>Pseudomonadati</taxon>
        <taxon>Pseudomonadota</taxon>
        <taxon>Alphaproteobacteria</taxon>
        <taxon>Rhodospirillales</taxon>
        <taxon>Rhodospirillaceae</taxon>
        <taxon>Magnetospirillum</taxon>
    </lineage>
</organism>
<protein>
    <submittedName>
        <fullName evidence="3">CHAT domain-containing protein</fullName>
    </submittedName>
</protein>
<name>A0A7C9QSG2_9PROT</name>
<dbReference type="SUPFAM" id="SSF48452">
    <property type="entry name" value="TPR-like"/>
    <property type="match status" value="4"/>
</dbReference>
<accession>A0A7C9QSG2</accession>
<dbReference type="Gene3D" id="1.25.40.10">
    <property type="entry name" value="Tetratricopeptide repeat domain"/>
    <property type="match status" value="3"/>
</dbReference>
<evidence type="ECO:0000259" key="2">
    <source>
        <dbReference type="Pfam" id="PF12770"/>
    </source>
</evidence>
<dbReference type="SMART" id="SM00028">
    <property type="entry name" value="TPR"/>
    <property type="match status" value="6"/>
</dbReference>
<sequence>MQLAAKAGAKADVALYAGEIVKLREAPPAWALERQQQVSALTQAQQGAVGLWDRMHQGAVRAAAAGDLVKALRAGAQAVSVARDNFGPEHMATIISLADLAQIQGNAGQPVEAEASWAEALKAADKVLGEGHPETLKIRRALAEHFYARAEAAKAEEILTQAATAAAGALGEDHGLTLATRLRLASVMIDNSHNAEARAVLAPTCNSLQVGWGEVHPQALNCLSLEARAARLAGDLTAAARPMDKALSQGERVLDVADPDAGGLFIEGAELRLAQGKLAEAQGLAEGVAEKSRDLGMRNRAKGVLVDVLDARGDYAKAEAMTTELLDWQTKTLGDAHPNTVATLTTLASLYRKQGRLADAEQVYREAYDRFLKILGLDHRSTIVAANNLGEILEKEGLYDQAEPYLLQASDGTRKLLGDSHPATMVSTNNLALLYEGQGDFEKAESLYTGAIAAATRALGENHPDTLAVVNNLAYLNLLKQDWAAAKPLFERVIAGWTALYGADHQNTLKARNSLARVLHRSGQLDEAEKAFVEVLAARKRVLGEKHLDVLRSQIDLAALYHTQKRETEAKALLESALATAEKVLGPLHPYTFEAMNGLAAVRESVGELDGALKVRRLTFERRNEFLNRMLYVTGDNAREGYVRLHQPELAAYADLLTRMSPDVAGRGLLEISLNRKGLLFKVASELAQIGRLSRDPAMAKLSQELTETRKRLAALTLSGPTEETRDHHVEVMAQLEDRINRLQGELGRASARFRKTVRPITADELVAGLPADGALVDFLQFSVDGQSRMVAATLRKDDGKPVFGMVSYGEVAPLDAAILKYRKDIQDEDLDLDEVLDSGSAAYDLIWKPLEPALAKRASAYVVPDGTLNILPFAALVNNGRYLIEGVDLHVYTSARNLLPSAVSPAKGGYIINAGPDYNTDEVTGKETLDNARSRSAGSNSVRDAMRGMASGMRGLKFDPLPGAEKEGRLISQSVADKGAENAIYTRRDAQEKVLRELAEPPEILHIATHGFFLKADDTLRKRLLKLQRGSDVQLPPPGDNPLLRSGLAFAGINANAQVLGEIDTDNDGVLTALEVLGLNLSGTKLAILSACETGLGEIHEGEGVYGLRRAFQEAGANTVVSSLWEVSDAGTQKLMTALYSRLLQGKKPHAALRDAQLEMLRIGEWSSPYIWSAFFMVDG</sequence>
<dbReference type="Pfam" id="PF13374">
    <property type="entry name" value="TPR_10"/>
    <property type="match status" value="1"/>
</dbReference>
<feature type="coiled-coil region" evidence="1">
    <location>
        <begin position="699"/>
        <end position="753"/>
    </location>
</feature>
<reference evidence="3 4" key="1">
    <citation type="submission" date="2020-02" db="EMBL/GenBank/DDBJ databases">
        <authorList>
            <person name="Dziuba M."/>
            <person name="Kuznetsov B."/>
            <person name="Mardanov A."/>
            <person name="Ravin N."/>
            <person name="Grouzdev D."/>
        </authorList>
    </citation>
    <scope>NUCLEOTIDE SEQUENCE [LARGE SCALE GENOMIC DNA]</scope>
    <source>
        <strain evidence="3 4">SpK</strain>
    </source>
</reference>
<feature type="domain" description="CHAT" evidence="2">
    <location>
        <begin position="839"/>
        <end position="1179"/>
    </location>
</feature>
<evidence type="ECO:0000313" key="4">
    <source>
        <dbReference type="Proteomes" id="UP000480684"/>
    </source>
</evidence>
<dbReference type="PANTHER" id="PTHR46082">
    <property type="entry name" value="ATP/GTP-BINDING PROTEIN-RELATED"/>
    <property type="match status" value="1"/>
</dbReference>
<dbReference type="InterPro" id="IPR011990">
    <property type="entry name" value="TPR-like_helical_dom_sf"/>
</dbReference>
<dbReference type="EMBL" id="JAAIYP010000027">
    <property type="protein sequence ID" value="NFV79364.1"/>
    <property type="molecule type" value="Genomic_DNA"/>
</dbReference>
<gene>
    <name evidence="3" type="ORF">G4223_04480</name>
</gene>
<evidence type="ECO:0000256" key="1">
    <source>
        <dbReference type="SAM" id="Coils"/>
    </source>
</evidence>
<dbReference type="InterPro" id="IPR018247">
    <property type="entry name" value="EF_Hand_1_Ca_BS"/>
</dbReference>
<dbReference type="PANTHER" id="PTHR46082:SF6">
    <property type="entry name" value="AAA+ ATPASE DOMAIN-CONTAINING PROTEIN-RELATED"/>
    <property type="match status" value="1"/>
</dbReference>
<dbReference type="InterPro" id="IPR024983">
    <property type="entry name" value="CHAT_dom"/>
</dbReference>
<dbReference type="PRINTS" id="PR00381">
    <property type="entry name" value="KINESINLIGHT"/>
</dbReference>
<proteinExistence type="predicted"/>
<dbReference type="Proteomes" id="UP000480684">
    <property type="component" value="Unassembled WGS sequence"/>
</dbReference>
<dbReference type="InterPro" id="IPR019734">
    <property type="entry name" value="TPR_rpt"/>
</dbReference>
<dbReference type="AlphaFoldDB" id="A0A7C9QSG2"/>
<comment type="caution">
    <text evidence="3">The sequence shown here is derived from an EMBL/GenBank/DDBJ whole genome shotgun (WGS) entry which is preliminary data.</text>
</comment>
<dbReference type="InterPro" id="IPR053137">
    <property type="entry name" value="NLR-like"/>
</dbReference>
<keyword evidence="1" id="KW-0175">Coiled coil</keyword>